<dbReference type="EMBL" id="AACFVE010000363">
    <property type="protein sequence ID" value="EAK3904454.1"/>
    <property type="molecule type" value="Genomic_DNA"/>
</dbReference>
<evidence type="ECO:0000313" key="1">
    <source>
        <dbReference type="EMBL" id="EAK3904454.1"/>
    </source>
</evidence>
<sequence length="75" mass="8136">MANLTFNVAGVSVSVNTADPNLLKELQEFNTNLRLVQTLLTNQPNSGGYLTDTAKAFGVKDGTIKKWVKRGMPVV</sequence>
<gene>
    <name evidence="1" type="ORF">CW563_10285</name>
</gene>
<accession>A0A5T0UNQ4</accession>
<feature type="non-terminal residue" evidence="1">
    <location>
        <position position="75"/>
    </location>
</feature>
<organism evidence="1">
    <name type="scientific">Campylobacter jejuni</name>
    <dbReference type="NCBI Taxonomy" id="197"/>
    <lineage>
        <taxon>Bacteria</taxon>
        <taxon>Pseudomonadati</taxon>
        <taxon>Campylobacterota</taxon>
        <taxon>Epsilonproteobacteria</taxon>
        <taxon>Campylobacterales</taxon>
        <taxon>Campylobacteraceae</taxon>
        <taxon>Campylobacter</taxon>
    </lineage>
</organism>
<dbReference type="Gene3D" id="1.10.10.10">
    <property type="entry name" value="Winged helix-like DNA-binding domain superfamily/Winged helix DNA-binding domain"/>
    <property type="match status" value="1"/>
</dbReference>
<comment type="caution">
    <text evidence="1">The sequence shown here is derived from an EMBL/GenBank/DDBJ whole genome shotgun (WGS) entry which is preliminary data.</text>
</comment>
<name>A0A5T0UNQ4_CAMJU</name>
<dbReference type="InterPro" id="IPR036388">
    <property type="entry name" value="WH-like_DNA-bd_sf"/>
</dbReference>
<protein>
    <submittedName>
        <fullName evidence="1">Uncharacterized protein</fullName>
    </submittedName>
</protein>
<reference evidence="1" key="1">
    <citation type="submission" date="2018-06" db="EMBL/GenBank/DDBJ databases">
        <authorList>
            <consortium name="PulseNet: The National Subtyping Network for Foodborne Disease Surveillance"/>
            <person name="Tarr C.L."/>
            <person name="Trees E."/>
            <person name="Katz L.S."/>
            <person name="Carleton-Romer H.A."/>
            <person name="Stroika S."/>
            <person name="Kucerova Z."/>
            <person name="Roache K.F."/>
            <person name="Sabol A.L."/>
            <person name="Besser J."/>
            <person name="Gerner-Smidt P."/>
        </authorList>
    </citation>
    <scope>NUCLEOTIDE SEQUENCE</scope>
    <source>
        <strain evidence="1">PNUSAC003301</strain>
    </source>
</reference>
<proteinExistence type="predicted"/>
<dbReference type="AlphaFoldDB" id="A0A5T0UNQ4"/>